<dbReference type="AlphaFoldDB" id="A0A1Y0D2A2"/>
<name>A0A1Y0D2A2_9GAMM</name>
<accession>A0A1Y0D2A2</accession>
<dbReference type="KEGG" id="opf:CBP31_02560"/>
<protein>
    <recommendedName>
        <fullName evidence="4">Outer membrane protein beta-barrel domain-containing protein</fullName>
    </recommendedName>
</protein>
<reference evidence="2 3" key="1">
    <citation type="journal article" date="2014" name="Int. J. Syst. Evol. Microbiol.">
        <title>Oceanisphaera profunda sp. nov., a marine bacterium isolated from deep-sea sediment, and emended description of the genus Oceanisphaera.</title>
        <authorList>
            <person name="Xu Z."/>
            <person name="Zhang X.Y."/>
            <person name="Su H.N."/>
            <person name="Yu Z.C."/>
            <person name="Liu C."/>
            <person name="Li H."/>
            <person name="Chen X.L."/>
            <person name="Song X.Y."/>
            <person name="Xie B.B."/>
            <person name="Qin Q.L."/>
            <person name="Zhou B.C."/>
            <person name="Shi M."/>
            <person name="Huang Y."/>
            <person name="Zhang Y.Z."/>
        </authorList>
    </citation>
    <scope>NUCLEOTIDE SEQUENCE [LARGE SCALE GENOMIC DNA]</scope>
    <source>
        <strain evidence="2 3">SM1222</strain>
    </source>
</reference>
<organism evidence="2 3">
    <name type="scientific">Oceanisphaera profunda</name>
    <dbReference type="NCBI Taxonomy" id="1416627"/>
    <lineage>
        <taxon>Bacteria</taxon>
        <taxon>Pseudomonadati</taxon>
        <taxon>Pseudomonadota</taxon>
        <taxon>Gammaproteobacteria</taxon>
        <taxon>Aeromonadales</taxon>
        <taxon>Aeromonadaceae</taxon>
        <taxon>Oceanisphaera</taxon>
    </lineage>
</organism>
<gene>
    <name evidence="2" type="ORF">CBP31_02560</name>
</gene>
<keyword evidence="3" id="KW-1185">Reference proteome</keyword>
<evidence type="ECO:0000313" key="3">
    <source>
        <dbReference type="Proteomes" id="UP000243937"/>
    </source>
</evidence>
<evidence type="ECO:0008006" key="4">
    <source>
        <dbReference type="Google" id="ProtNLM"/>
    </source>
</evidence>
<dbReference type="Proteomes" id="UP000243937">
    <property type="component" value="Chromosome"/>
</dbReference>
<sequence>MLIILEGNLVKKSVFLACAAVFAVSAPVAADVLGAKVGVDYVYSDLKVDGTTANEHQDNYHAYAAFEHFIPLIPNALVEYSTHGADDFGFEQSSVTAYYELLDNSLLSLDVGAGYSRYSDIEVGSSVSSQGSPHAYVATEVMLPVTNFSLFADAKVLGWEDVTGEEARVGVRWAIELPIELGVRAGYAMTNVTFENALANNDLKFESDGWMLGVDARF</sequence>
<dbReference type="NCBIfam" id="TIGR04219">
    <property type="entry name" value="OMP_w_GlyGly"/>
    <property type="match status" value="1"/>
</dbReference>
<feature type="chain" id="PRO_5012756130" description="Outer membrane protein beta-barrel domain-containing protein" evidence="1">
    <location>
        <begin position="31"/>
        <end position="218"/>
    </location>
</feature>
<evidence type="ECO:0000313" key="2">
    <source>
        <dbReference type="EMBL" id="ART81650.1"/>
    </source>
</evidence>
<dbReference type="EMBL" id="CP021377">
    <property type="protein sequence ID" value="ART81650.1"/>
    <property type="molecule type" value="Genomic_DNA"/>
</dbReference>
<feature type="signal peptide" evidence="1">
    <location>
        <begin position="1"/>
        <end position="30"/>
    </location>
</feature>
<evidence type="ECO:0000256" key="1">
    <source>
        <dbReference type="SAM" id="SignalP"/>
    </source>
</evidence>
<keyword evidence="1" id="KW-0732">Signal</keyword>
<proteinExistence type="predicted"/>
<dbReference type="InterPro" id="IPR026387">
    <property type="entry name" value="OMP_w_GlyGly"/>
</dbReference>